<proteinExistence type="predicted"/>
<reference evidence="2 3" key="1">
    <citation type="submission" date="2018-05" db="EMBL/GenBank/DDBJ databases">
        <title>Amnibacterium sp. M8JJ-5, whole genome shotgun sequence.</title>
        <authorList>
            <person name="Tuo L."/>
        </authorList>
    </citation>
    <scope>NUCLEOTIDE SEQUENCE [LARGE SCALE GENOMIC DNA]</scope>
    <source>
        <strain evidence="2 3">M8JJ-5</strain>
    </source>
</reference>
<dbReference type="Proteomes" id="UP000244893">
    <property type="component" value="Unassembled WGS sequence"/>
</dbReference>
<keyword evidence="3" id="KW-1185">Reference proteome</keyword>
<protein>
    <recommendedName>
        <fullName evidence="4">DUF4190 domain-containing protein</fullName>
    </recommendedName>
</protein>
<evidence type="ECO:0000256" key="1">
    <source>
        <dbReference type="SAM" id="Phobius"/>
    </source>
</evidence>
<name>A0A2V1HR22_9MICO</name>
<sequence length="119" mass="12572">MDDLNRGGRVDDAAAFGLGGQVPSADATGVEPDATAALPAPRRPIDPVAVLALIAVILLLPVVALVLGYWSRSRIRRDDLGGEALAGWARSIAWIEVAVTVAFWTVYFLVLAPVVTLPR</sequence>
<dbReference type="RefSeq" id="WP_116754792.1">
    <property type="nucleotide sequence ID" value="NZ_JBHUEX010000001.1"/>
</dbReference>
<feature type="transmembrane region" description="Helical" evidence="1">
    <location>
        <begin position="91"/>
        <end position="115"/>
    </location>
</feature>
<comment type="caution">
    <text evidence="2">The sequence shown here is derived from an EMBL/GenBank/DDBJ whole genome shotgun (WGS) entry which is preliminary data.</text>
</comment>
<dbReference type="AlphaFoldDB" id="A0A2V1HR22"/>
<keyword evidence="1" id="KW-0472">Membrane</keyword>
<accession>A0A2V1HR22</accession>
<dbReference type="EMBL" id="QEOP01000001">
    <property type="protein sequence ID" value="PVZ95053.1"/>
    <property type="molecule type" value="Genomic_DNA"/>
</dbReference>
<keyword evidence="1" id="KW-0812">Transmembrane</keyword>
<keyword evidence="1" id="KW-1133">Transmembrane helix</keyword>
<gene>
    <name evidence="2" type="ORF">DDQ50_00530</name>
</gene>
<evidence type="ECO:0008006" key="4">
    <source>
        <dbReference type="Google" id="ProtNLM"/>
    </source>
</evidence>
<feature type="transmembrane region" description="Helical" evidence="1">
    <location>
        <begin position="48"/>
        <end position="70"/>
    </location>
</feature>
<evidence type="ECO:0000313" key="3">
    <source>
        <dbReference type="Proteomes" id="UP000244893"/>
    </source>
</evidence>
<organism evidence="2 3">
    <name type="scientific">Amnibacterium flavum</name>
    <dbReference type="NCBI Taxonomy" id="2173173"/>
    <lineage>
        <taxon>Bacteria</taxon>
        <taxon>Bacillati</taxon>
        <taxon>Actinomycetota</taxon>
        <taxon>Actinomycetes</taxon>
        <taxon>Micrococcales</taxon>
        <taxon>Microbacteriaceae</taxon>
        <taxon>Amnibacterium</taxon>
    </lineage>
</organism>
<evidence type="ECO:0000313" key="2">
    <source>
        <dbReference type="EMBL" id="PVZ95053.1"/>
    </source>
</evidence>